<dbReference type="GO" id="GO:0016787">
    <property type="term" value="F:hydrolase activity"/>
    <property type="evidence" value="ECO:0007669"/>
    <property type="project" value="UniProtKB-KW"/>
</dbReference>
<dbReference type="InterPro" id="IPR008928">
    <property type="entry name" value="6-hairpin_glycosidase_sf"/>
</dbReference>
<evidence type="ECO:0000313" key="1">
    <source>
        <dbReference type="EMBL" id="KAK0712252.1"/>
    </source>
</evidence>
<dbReference type="EMBL" id="JAUKTV010000016">
    <property type="protein sequence ID" value="KAK0712252.1"/>
    <property type="molecule type" value="Genomic_DNA"/>
</dbReference>
<organism evidence="1 2">
    <name type="scientific">Apiosordaria backusii</name>
    <dbReference type="NCBI Taxonomy" id="314023"/>
    <lineage>
        <taxon>Eukaryota</taxon>
        <taxon>Fungi</taxon>
        <taxon>Dikarya</taxon>
        <taxon>Ascomycota</taxon>
        <taxon>Pezizomycotina</taxon>
        <taxon>Sordariomycetes</taxon>
        <taxon>Sordariomycetidae</taxon>
        <taxon>Sordariales</taxon>
        <taxon>Lasiosphaeriaceae</taxon>
        <taxon>Apiosordaria</taxon>
    </lineage>
</organism>
<sequence>MVSSRWGGLAARALFYMSAHRHNRIEADAAYSGNTELAAKALQDWYNQTTGGWDTAGWWHDANCLTVLTDWALYAGPSQNVNVTDIAANTFANAQKPGVQVEKRLTATGRMTSSTKYAQQTKRGFPGFLNEYYDDEGWWALAWIRSYDLTGNIEYLNMAESIFDDMKNGTDSVCGGGIWWSKTREYKAAIANELYLTVAASLANRVQGSRDKYLPIARDQWDWFKKSGMINNDNLINDGLDKNDGGTCVNNGLPAWSYNQGVVLGGLVELSKATGNDTYLSQAVDIAKAAIAMLEDENGIIHEVDRCEPNCGQDGPQFKGIFMRNLHYLYKVVPNQDFATTIKKNADSIWAKNRDPKTNRMGISWVGPPEAGIGPTAKTHSCAMDVLVGAMGVVAGSK</sequence>
<comment type="caution">
    <text evidence="1">The sequence shown here is derived from an EMBL/GenBank/DDBJ whole genome shotgun (WGS) entry which is preliminary data.</text>
</comment>
<dbReference type="SUPFAM" id="SSF48208">
    <property type="entry name" value="Six-hairpin glycosidases"/>
    <property type="match status" value="1"/>
</dbReference>
<dbReference type="Proteomes" id="UP001172159">
    <property type="component" value="Unassembled WGS sequence"/>
</dbReference>
<dbReference type="InterPro" id="IPR053169">
    <property type="entry name" value="MUG_Protein"/>
</dbReference>
<protein>
    <submittedName>
        <fullName evidence="1">Glycoside hydrolase</fullName>
    </submittedName>
</protein>
<dbReference type="Gene3D" id="1.50.10.20">
    <property type="match status" value="1"/>
</dbReference>
<dbReference type="PANTHER" id="PTHR47791">
    <property type="entry name" value="MEIOTICALLY UP-REGULATED GENE 191 PROTEIN"/>
    <property type="match status" value="1"/>
</dbReference>
<reference evidence="1" key="1">
    <citation type="submission" date="2023-06" db="EMBL/GenBank/DDBJ databases">
        <title>Genome-scale phylogeny and comparative genomics of the fungal order Sordariales.</title>
        <authorList>
            <consortium name="Lawrence Berkeley National Laboratory"/>
            <person name="Hensen N."/>
            <person name="Bonometti L."/>
            <person name="Westerberg I."/>
            <person name="Brannstrom I.O."/>
            <person name="Guillou S."/>
            <person name="Cros-Aarteil S."/>
            <person name="Calhoun S."/>
            <person name="Haridas S."/>
            <person name="Kuo A."/>
            <person name="Mondo S."/>
            <person name="Pangilinan J."/>
            <person name="Riley R."/>
            <person name="Labutti K."/>
            <person name="Andreopoulos B."/>
            <person name="Lipzen A."/>
            <person name="Chen C."/>
            <person name="Yanf M."/>
            <person name="Daum C."/>
            <person name="Ng V."/>
            <person name="Clum A."/>
            <person name="Steindorff A."/>
            <person name="Ohm R."/>
            <person name="Martin F."/>
            <person name="Silar P."/>
            <person name="Natvig D."/>
            <person name="Lalanne C."/>
            <person name="Gautier V."/>
            <person name="Ament-Velasquez S.L."/>
            <person name="Kruys A."/>
            <person name="Hutchinson M.I."/>
            <person name="Powell A.J."/>
            <person name="Barry K."/>
            <person name="Miller A.N."/>
            <person name="Grigoriev I.V."/>
            <person name="Debuchy R."/>
            <person name="Gladieux P."/>
            <person name="Thoren M.H."/>
            <person name="Johannesson H."/>
        </authorList>
    </citation>
    <scope>NUCLEOTIDE SEQUENCE</scope>
    <source>
        <strain evidence="1">CBS 540.89</strain>
    </source>
</reference>
<proteinExistence type="predicted"/>
<gene>
    <name evidence="1" type="ORF">B0T21DRAFT_297785</name>
</gene>
<dbReference type="InterPro" id="IPR005198">
    <property type="entry name" value="Glyco_hydro_76"/>
</dbReference>
<accession>A0AA40DT12</accession>
<dbReference type="Pfam" id="PF03663">
    <property type="entry name" value="Glyco_hydro_76"/>
    <property type="match status" value="1"/>
</dbReference>
<keyword evidence="2" id="KW-1185">Reference proteome</keyword>
<evidence type="ECO:0000313" key="2">
    <source>
        <dbReference type="Proteomes" id="UP001172159"/>
    </source>
</evidence>
<dbReference type="AlphaFoldDB" id="A0AA40DT12"/>
<dbReference type="PANTHER" id="PTHR47791:SF1">
    <property type="entry name" value="ENDO MANNANASE, GH76 FAMILY (EUROFUNG)"/>
    <property type="match status" value="1"/>
</dbReference>
<name>A0AA40DT12_9PEZI</name>
<keyword evidence="1" id="KW-0378">Hydrolase</keyword>
<dbReference type="GO" id="GO:0005975">
    <property type="term" value="P:carbohydrate metabolic process"/>
    <property type="evidence" value="ECO:0007669"/>
    <property type="project" value="InterPro"/>
</dbReference>